<dbReference type="Proteomes" id="UP001370490">
    <property type="component" value="Unassembled WGS sequence"/>
</dbReference>
<sequence>MFLQGIKSAQRLQFIVNLKITILVNIYCITMKSTDLVSREVFSIIHSFSAVLDGIQNSNILISIKNTEMVALSVVLSRVQNSIL</sequence>
<evidence type="ECO:0000313" key="1">
    <source>
        <dbReference type="EMBL" id="KAK6933402.1"/>
    </source>
</evidence>
<organism evidence="1 2">
    <name type="scientific">Dillenia turbinata</name>
    <dbReference type="NCBI Taxonomy" id="194707"/>
    <lineage>
        <taxon>Eukaryota</taxon>
        <taxon>Viridiplantae</taxon>
        <taxon>Streptophyta</taxon>
        <taxon>Embryophyta</taxon>
        <taxon>Tracheophyta</taxon>
        <taxon>Spermatophyta</taxon>
        <taxon>Magnoliopsida</taxon>
        <taxon>eudicotyledons</taxon>
        <taxon>Gunneridae</taxon>
        <taxon>Pentapetalae</taxon>
        <taxon>Dilleniales</taxon>
        <taxon>Dilleniaceae</taxon>
        <taxon>Dillenia</taxon>
    </lineage>
</organism>
<accession>A0AAN8VU14</accession>
<evidence type="ECO:0000313" key="2">
    <source>
        <dbReference type="Proteomes" id="UP001370490"/>
    </source>
</evidence>
<keyword evidence="2" id="KW-1185">Reference proteome</keyword>
<name>A0AAN8VU14_9MAGN</name>
<comment type="caution">
    <text evidence="1">The sequence shown here is derived from an EMBL/GenBank/DDBJ whole genome shotgun (WGS) entry which is preliminary data.</text>
</comment>
<gene>
    <name evidence="1" type="ORF">RJ641_036296</name>
</gene>
<protein>
    <submittedName>
        <fullName evidence="1">Uncharacterized protein</fullName>
    </submittedName>
</protein>
<proteinExistence type="predicted"/>
<dbReference type="EMBL" id="JBAMMX010000009">
    <property type="protein sequence ID" value="KAK6933402.1"/>
    <property type="molecule type" value="Genomic_DNA"/>
</dbReference>
<reference evidence="1 2" key="1">
    <citation type="submission" date="2023-12" db="EMBL/GenBank/DDBJ databases">
        <title>A high-quality genome assembly for Dillenia turbinata (Dilleniales).</title>
        <authorList>
            <person name="Chanderbali A."/>
        </authorList>
    </citation>
    <scope>NUCLEOTIDE SEQUENCE [LARGE SCALE GENOMIC DNA]</scope>
    <source>
        <strain evidence="1">LSX21</strain>
        <tissue evidence="1">Leaf</tissue>
    </source>
</reference>
<dbReference type="AlphaFoldDB" id="A0AAN8VU14"/>